<feature type="compositionally biased region" description="Polar residues" evidence="1">
    <location>
        <begin position="462"/>
        <end position="473"/>
    </location>
</feature>
<name>A0AAE0LAB8_9CHLO</name>
<dbReference type="PANTHER" id="PTHR23011:SF28">
    <property type="entry name" value="CYCLIC NUCLEOTIDE-BINDING DOMAIN CONTAINING PROTEIN"/>
    <property type="match status" value="1"/>
</dbReference>
<dbReference type="CDD" id="cd00038">
    <property type="entry name" value="CAP_ED"/>
    <property type="match status" value="1"/>
</dbReference>
<feature type="compositionally biased region" description="Low complexity" evidence="1">
    <location>
        <begin position="526"/>
        <end position="541"/>
    </location>
</feature>
<dbReference type="Proteomes" id="UP001190700">
    <property type="component" value="Unassembled WGS sequence"/>
</dbReference>
<keyword evidence="4" id="KW-1185">Reference proteome</keyword>
<gene>
    <name evidence="3" type="ORF">CYMTET_14130</name>
</gene>
<feature type="compositionally biased region" description="Basic and acidic residues" evidence="1">
    <location>
        <begin position="479"/>
        <end position="490"/>
    </location>
</feature>
<feature type="region of interest" description="Disordered" evidence="1">
    <location>
        <begin position="520"/>
        <end position="575"/>
    </location>
</feature>
<protein>
    <recommendedName>
        <fullName evidence="2">Cyclic nucleotide-binding domain-containing protein</fullName>
    </recommendedName>
</protein>
<accession>A0AAE0LAB8</accession>
<feature type="compositionally biased region" description="Polar residues" evidence="1">
    <location>
        <begin position="276"/>
        <end position="287"/>
    </location>
</feature>
<sequence>MQNTEERSRYSHCETEEADAFDLESMYWHLLGYLNKVTSVPEFFWDPGVPAMFNEELRTIVPKEKNTSSPWWKGVACLEKKMAFGDVALIQDVPRTATICCVERSLLLVVSKEDYQVIKDGAALRKQLERLEFIKNMYVFQQCSYTVIMNIANLMQHVTCERGTEVCGEGRPLAAVSVIHTGECSMLSNRGNLCARGHQQRYGEPQVAMSVIRAPSFVAAEDAIRGKTCYSATVVAITHVVLYSMSLSDLLVLPKVALDRIDELVQQQERFRATHRQNISNTLSNLPLPSPAGRRGDGVMRASYNRLDNVSPLPCSKEASLQPISSLLSSGRSPLLPIRRLSNSSSPHIASSGIALSSCPSPTERSSHDFGPLSVPARVNALQKSLVLSGEPSVAEQSSAGIMMLAVAAQDPLLPPAELSSHRSMSCSPTRLCPSPHPRPIALTHAHHLLPTARKQPPASATLASSPILSSRTTARRPAPVDERVMRRSSEGSMTLPQLVMNVCTFAAELKTPGQTESILPEDQTSAAPSESSSPSPQPQSKLRPTLLVSLTQPSDTTNKPLHREGSSRSPSPYRRSARMHQNFMGVKGASTLSDRGAPINGSITGRSDDLSDLLYMIKTKNFLIPES</sequence>
<evidence type="ECO:0000313" key="4">
    <source>
        <dbReference type="Proteomes" id="UP001190700"/>
    </source>
</evidence>
<proteinExistence type="predicted"/>
<reference evidence="3 4" key="1">
    <citation type="journal article" date="2015" name="Genome Biol. Evol.">
        <title>Comparative Genomics of a Bacterivorous Green Alga Reveals Evolutionary Causalities and Consequences of Phago-Mixotrophic Mode of Nutrition.</title>
        <authorList>
            <person name="Burns J.A."/>
            <person name="Paasch A."/>
            <person name="Narechania A."/>
            <person name="Kim E."/>
        </authorList>
    </citation>
    <scope>NUCLEOTIDE SEQUENCE [LARGE SCALE GENOMIC DNA]</scope>
    <source>
        <strain evidence="3 4">PLY_AMNH</strain>
    </source>
</reference>
<dbReference type="PROSITE" id="PS50042">
    <property type="entry name" value="CNMP_BINDING_3"/>
    <property type="match status" value="2"/>
</dbReference>
<feature type="region of interest" description="Disordered" evidence="1">
    <location>
        <begin position="344"/>
        <end position="371"/>
    </location>
</feature>
<dbReference type="InterPro" id="IPR014710">
    <property type="entry name" value="RmlC-like_jellyroll"/>
</dbReference>
<dbReference type="InterPro" id="IPR000595">
    <property type="entry name" value="cNMP-bd_dom"/>
</dbReference>
<feature type="domain" description="Cyclic nucleotide-binding" evidence="2">
    <location>
        <begin position="84"/>
        <end position="136"/>
    </location>
</feature>
<comment type="caution">
    <text evidence="3">The sequence shown here is derived from an EMBL/GenBank/DDBJ whole genome shotgun (WGS) entry which is preliminary data.</text>
</comment>
<dbReference type="AlphaFoldDB" id="A0AAE0LAB8"/>
<feature type="region of interest" description="Disordered" evidence="1">
    <location>
        <begin position="276"/>
        <end position="298"/>
    </location>
</feature>
<organism evidence="3 4">
    <name type="scientific">Cymbomonas tetramitiformis</name>
    <dbReference type="NCBI Taxonomy" id="36881"/>
    <lineage>
        <taxon>Eukaryota</taxon>
        <taxon>Viridiplantae</taxon>
        <taxon>Chlorophyta</taxon>
        <taxon>Pyramimonadophyceae</taxon>
        <taxon>Pyramimonadales</taxon>
        <taxon>Pyramimonadaceae</taxon>
        <taxon>Cymbomonas</taxon>
    </lineage>
</organism>
<feature type="region of interest" description="Disordered" evidence="1">
    <location>
        <begin position="454"/>
        <end position="493"/>
    </location>
</feature>
<dbReference type="PANTHER" id="PTHR23011">
    <property type="entry name" value="CYCLIC NUCLEOTIDE-BINDING DOMAIN CONTAINING PROTEIN"/>
    <property type="match status" value="1"/>
</dbReference>
<feature type="compositionally biased region" description="Polar residues" evidence="1">
    <location>
        <begin position="354"/>
        <end position="364"/>
    </location>
</feature>
<dbReference type="SUPFAM" id="SSF51206">
    <property type="entry name" value="cAMP-binding domain-like"/>
    <property type="match status" value="2"/>
</dbReference>
<feature type="domain" description="Cyclic nucleotide-binding" evidence="2">
    <location>
        <begin position="139"/>
        <end position="222"/>
    </location>
</feature>
<dbReference type="InterPro" id="IPR018490">
    <property type="entry name" value="cNMP-bd_dom_sf"/>
</dbReference>
<dbReference type="EMBL" id="LGRX02005792">
    <property type="protein sequence ID" value="KAK3277893.1"/>
    <property type="molecule type" value="Genomic_DNA"/>
</dbReference>
<evidence type="ECO:0000256" key="1">
    <source>
        <dbReference type="SAM" id="MobiDB-lite"/>
    </source>
</evidence>
<evidence type="ECO:0000259" key="2">
    <source>
        <dbReference type="PROSITE" id="PS50042"/>
    </source>
</evidence>
<dbReference type="Gene3D" id="2.60.120.10">
    <property type="entry name" value="Jelly Rolls"/>
    <property type="match status" value="2"/>
</dbReference>
<feature type="compositionally biased region" description="Polar residues" evidence="1">
    <location>
        <begin position="549"/>
        <end position="560"/>
    </location>
</feature>
<evidence type="ECO:0000313" key="3">
    <source>
        <dbReference type="EMBL" id="KAK3277893.1"/>
    </source>
</evidence>